<dbReference type="InterPro" id="IPR001394">
    <property type="entry name" value="Peptidase_C19_UCH"/>
</dbReference>
<evidence type="ECO:0000256" key="12">
    <source>
        <dbReference type="ARBA" id="ARBA00023242"/>
    </source>
</evidence>
<keyword evidence="8 15" id="KW-0788">Thiol protease</keyword>
<gene>
    <name evidence="18" type="ORF">NP493_179g05009</name>
</gene>
<keyword evidence="9" id="KW-0862">Zinc</keyword>
<evidence type="ECO:0000256" key="9">
    <source>
        <dbReference type="ARBA" id="ARBA00022833"/>
    </source>
</evidence>
<dbReference type="CDD" id="cd02660">
    <property type="entry name" value="Peptidase_C19D"/>
    <property type="match status" value="1"/>
</dbReference>
<dbReference type="PROSITE" id="PS00973">
    <property type="entry name" value="USP_2"/>
    <property type="match status" value="1"/>
</dbReference>
<evidence type="ECO:0000256" key="3">
    <source>
        <dbReference type="ARBA" id="ARBA00022670"/>
    </source>
</evidence>
<dbReference type="PROSITE" id="PS00972">
    <property type="entry name" value="USP_1"/>
    <property type="match status" value="1"/>
</dbReference>
<dbReference type="InterPro" id="IPR018200">
    <property type="entry name" value="USP_CS"/>
</dbReference>
<dbReference type="PROSITE" id="PS50235">
    <property type="entry name" value="USP_3"/>
    <property type="match status" value="1"/>
</dbReference>
<dbReference type="Proteomes" id="UP001209878">
    <property type="component" value="Unassembled WGS sequence"/>
</dbReference>
<evidence type="ECO:0000256" key="10">
    <source>
        <dbReference type="ARBA" id="ARBA00023015"/>
    </source>
</evidence>
<evidence type="ECO:0000256" key="14">
    <source>
        <dbReference type="PROSITE-ProRule" id="PRU00502"/>
    </source>
</evidence>
<comment type="subcellular location">
    <subcellularLocation>
        <location evidence="2">Nucleus</location>
    </subcellularLocation>
</comment>
<dbReference type="GO" id="GO:0005634">
    <property type="term" value="C:nucleus"/>
    <property type="evidence" value="ECO:0007669"/>
    <property type="project" value="UniProtKB-SubCell"/>
</dbReference>
<dbReference type="InterPro" id="IPR050185">
    <property type="entry name" value="Ub_carboxyl-term_hydrolase"/>
</dbReference>
<dbReference type="GO" id="GO:0008270">
    <property type="term" value="F:zinc ion binding"/>
    <property type="evidence" value="ECO:0007669"/>
    <property type="project" value="UniProtKB-KW"/>
</dbReference>
<evidence type="ECO:0000313" key="19">
    <source>
        <dbReference type="Proteomes" id="UP001209878"/>
    </source>
</evidence>
<proteinExistence type="inferred from homology"/>
<dbReference type="Gene3D" id="3.90.70.10">
    <property type="entry name" value="Cysteine proteinases"/>
    <property type="match status" value="1"/>
</dbReference>
<dbReference type="SUPFAM" id="SSF54001">
    <property type="entry name" value="Cysteine proteinases"/>
    <property type="match status" value="1"/>
</dbReference>
<evidence type="ECO:0000256" key="4">
    <source>
        <dbReference type="ARBA" id="ARBA00022723"/>
    </source>
</evidence>
<dbReference type="PANTHER" id="PTHR21646:SF33">
    <property type="entry name" value="UBIQUITIN CARBOXYL-TERMINAL HYDROLASE 22"/>
    <property type="match status" value="1"/>
</dbReference>
<dbReference type="PROSITE" id="PS50271">
    <property type="entry name" value="ZF_UBP"/>
    <property type="match status" value="1"/>
</dbReference>
<dbReference type="PANTHER" id="PTHR21646">
    <property type="entry name" value="UBIQUITIN CARBOXYL-TERMINAL HYDROLASE"/>
    <property type="match status" value="1"/>
</dbReference>
<dbReference type="GO" id="GO:0006508">
    <property type="term" value="P:proteolysis"/>
    <property type="evidence" value="ECO:0007669"/>
    <property type="project" value="UniProtKB-KW"/>
</dbReference>
<dbReference type="EC" id="3.4.19.12" evidence="15"/>
<evidence type="ECO:0000256" key="15">
    <source>
        <dbReference type="RuleBase" id="RU366025"/>
    </source>
</evidence>
<comment type="caution">
    <text evidence="18">The sequence shown here is derived from an EMBL/GenBank/DDBJ whole genome shotgun (WGS) entry which is preliminary data.</text>
</comment>
<evidence type="ECO:0000256" key="2">
    <source>
        <dbReference type="ARBA" id="ARBA00004123"/>
    </source>
</evidence>
<dbReference type="InterPro" id="IPR038765">
    <property type="entry name" value="Papain-like_cys_pep_sf"/>
</dbReference>
<dbReference type="Pfam" id="PF00443">
    <property type="entry name" value="UCH"/>
    <property type="match status" value="1"/>
</dbReference>
<dbReference type="InterPro" id="IPR001607">
    <property type="entry name" value="Znf_UBP"/>
</dbReference>
<dbReference type="AlphaFoldDB" id="A0AAD9UF85"/>
<dbReference type="InterPro" id="IPR028889">
    <property type="entry name" value="USP"/>
</dbReference>
<name>A0AAD9UF85_RIDPI</name>
<dbReference type="GO" id="GO:0016579">
    <property type="term" value="P:protein deubiquitination"/>
    <property type="evidence" value="ECO:0007669"/>
    <property type="project" value="InterPro"/>
</dbReference>
<dbReference type="Gene3D" id="3.30.40.10">
    <property type="entry name" value="Zinc/RING finger domain, C3HC4 (zinc finger)"/>
    <property type="match status" value="1"/>
</dbReference>
<dbReference type="Pfam" id="PF02148">
    <property type="entry name" value="zf-UBP"/>
    <property type="match status" value="1"/>
</dbReference>
<keyword evidence="3 15" id="KW-0645">Protease</keyword>
<dbReference type="GO" id="GO:0004843">
    <property type="term" value="F:cysteine-type deubiquitinase activity"/>
    <property type="evidence" value="ECO:0007669"/>
    <property type="project" value="UniProtKB-UniRule"/>
</dbReference>
<evidence type="ECO:0000259" key="17">
    <source>
        <dbReference type="PROSITE" id="PS50271"/>
    </source>
</evidence>
<evidence type="ECO:0000256" key="6">
    <source>
        <dbReference type="ARBA" id="ARBA00022786"/>
    </source>
</evidence>
<evidence type="ECO:0000259" key="16">
    <source>
        <dbReference type="PROSITE" id="PS50235"/>
    </source>
</evidence>
<comment type="catalytic activity">
    <reaction evidence="1 15">
        <text>Thiol-dependent hydrolysis of ester, thioester, amide, peptide and isopeptide bonds formed by the C-terminal Gly of ubiquitin (a 76-residue protein attached to proteins as an intracellular targeting signal).</text>
        <dbReference type="EC" id="3.4.19.12"/>
    </reaction>
</comment>
<reference evidence="18" key="1">
    <citation type="journal article" date="2023" name="Mol. Biol. Evol.">
        <title>Third-Generation Sequencing Reveals the Adaptive Role of the Epigenome in Three Deep-Sea Polychaetes.</title>
        <authorList>
            <person name="Perez M."/>
            <person name="Aroh O."/>
            <person name="Sun Y."/>
            <person name="Lan Y."/>
            <person name="Juniper S.K."/>
            <person name="Young C.R."/>
            <person name="Angers B."/>
            <person name="Qian P.Y."/>
        </authorList>
    </citation>
    <scope>NUCLEOTIDE SEQUENCE</scope>
    <source>
        <strain evidence="18">R07B-5</strain>
    </source>
</reference>
<keyword evidence="6 15" id="KW-0833">Ubl conjugation pathway</keyword>
<accession>A0AAD9UF85</accession>
<evidence type="ECO:0000256" key="1">
    <source>
        <dbReference type="ARBA" id="ARBA00000707"/>
    </source>
</evidence>
<keyword evidence="10" id="KW-0805">Transcription regulation</keyword>
<evidence type="ECO:0000256" key="11">
    <source>
        <dbReference type="ARBA" id="ARBA00023163"/>
    </source>
</evidence>
<keyword evidence="7 15" id="KW-0378">Hydrolase</keyword>
<keyword evidence="5 14" id="KW-0863">Zinc-finger</keyword>
<protein>
    <recommendedName>
        <fullName evidence="15">Ubiquitin carboxyl-terminal hydrolase</fullName>
        <ecNumber evidence="15">3.4.19.12</ecNumber>
    </recommendedName>
</protein>
<comment type="similarity">
    <text evidence="13">Belongs to the peptidase C19 family. UBP8 subfamily.</text>
</comment>
<keyword evidence="12" id="KW-0539">Nucleus</keyword>
<keyword evidence="11" id="KW-0804">Transcription</keyword>
<organism evidence="18 19">
    <name type="scientific">Ridgeia piscesae</name>
    <name type="common">Tubeworm</name>
    <dbReference type="NCBI Taxonomy" id="27915"/>
    <lineage>
        <taxon>Eukaryota</taxon>
        <taxon>Metazoa</taxon>
        <taxon>Spiralia</taxon>
        <taxon>Lophotrochozoa</taxon>
        <taxon>Annelida</taxon>
        <taxon>Polychaeta</taxon>
        <taxon>Sedentaria</taxon>
        <taxon>Canalipalpata</taxon>
        <taxon>Sabellida</taxon>
        <taxon>Siboglinidae</taxon>
        <taxon>Ridgeia</taxon>
    </lineage>
</organism>
<keyword evidence="19" id="KW-1185">Reference proteome</keyword>
<keyword evidence="4" id="KW-0479">Metal-binding</keyword>
<evidence type="ECO:0000256" key="5">
    <source>
        <dbReference type="ARBA" id="ARBA00022771"/>
    </source>
</evidence>
<evidence type="ECO:0000256" key="7">
    <source>
        <dbReference type="ARBA" id="ARBA00022801"/>
    </source>
</evidence>
<evidence type="ECO:0000256" key="8">
    <source>
        <dbReference type="ARBA" id="ARBA00022807"/>
    </source>
</evidence>
<evidence type="ECO:0000256" key="13">
    <source>
        <dbReference type="ARBA" id="ARBA00038490"/>
    </source>
</evidence>
<dbReference type="SUPFAM" id="SSF57850">
    <property type="entry name" value="RING/U-box"/>
    <property type="match status" value="1"/>
</dbReference>
<dbReference type="InterPro" id="IPR013083">
    <property type="entry name" value="Znf_RING/FYVE/PHD"/>
</dbReference>
<evidence type="ECO:0000313" key="18">
    <source>
        <dbReference type="EMBL" id="KAK2187115.1"/>
    </source>
</evidence>
<dbReference type="EMBL" id="JAODUO010000178">
    <property type="protein sequence ID" value="KAK2187115.1"/>
    <property type="molecule type" value="Genomic_DNA"/>
</dbReference>
<feature type="domain" description="USP" evidence="16">
    <location>
        <begin position="159"/>
        <end position="497"/>
    </location>
</feature>
<sequence>MNTKCCPHLSVFKATKGLEPFRIIHTYFISCTSREARKRKAKSCVCHTCRQARPRLHSCLSCVYFGCYGLKHIQEHAKSKMHNLAIDLTYGTILCFACGDYVYDTEIEHIAEAQQKIAEQWMGVTNSFSAWEPTDKEVELLQQNPKRRRLTANSTIGLRGLINLGNTCFMNCIVQALTHTPFLRDYFLSDQHNCQMRKDSEQCLVCEMSRLFQEFYSGMRTPHTPYRLLHLVWTHARHLAGYEQQDAHEFLIATLDVLHQHCKGSNGLSNSNPHHCNCIIDQIFTGGLQSDVTCQQCNNVSTTIDPFWDISLDLGPTEAETDFPNGIDKFEEPTSLTNCLKRFTRPEYLGSSAKIKCSICQSYQESTKQLTMKKLPLVACFHLKRFEHSTGYHKKISTYVSFPEELDMTPFMSSSRNHNNGYSEQVIREAASCLSSDYKYSLYAVVNHRGTADSGHYTSFVRQHKDYWFRCEDHLVIRAKLEEVLRSEGSVATGIKLAVHKVKQMCSNNNNMIFL</sequence>
<feature type="domain" description="UBP-type" evidence="17">
    <location>
        <begin position="4"/>
        <end position="121"/>
    </location>
</feature>